<evidence type="ECO:0000313" key="4">
    <source>
        <dbReference type="Proteomes" id="UP000605986"/>
    </source>
</evidence>
<name>A0A8H4JUJ4_9HYPO</name>
<dbReference type="PANTHER" id="PTHR31668:SF30">
    <property type="entry name" value="ZN(II)2CYS6 TRANSCRIPTION FACTOR (EUROFUNG)"/>
    <property type="match status" value="1"/>
</dbReference>
<proteinExistence type="predicted"/>
<accession>A0A8H4JUJ4</accession>
<dbReference type="CDD" id="cd12148">
    <property type="entry name" value="fungal_TF_MHR"/>
    <property type="match status" value="1"/>
</dbReference>
<keyword evidence="1" id="KW-0539">Nucleus</keyword>
<organism evidence="3 4">
    <name type="scientific">Fusarium austroafricanum</name>
    <dbReference type="NCBI Taxonomy" id="2364996"/>
    <lineage>
        <taxon>Eukaryota</taxon>
        <taxon>Fungi</taxon>
        <taxon>Dikarya</taxon>
        <taxon>Ascomycota</taxon>
        <taxon>Pezizomycotina</taxon>
        <taxon>Sordariomycetes</taxon>
        <taxon>Hypocreomycetidae</taxon>
        <taxon>Hypocreales</taxon>
        <taxon>Nectriaceae</taxon>
        <taxon>Fusarium</taxon>
        <taxon>Fusarium concolor species complex</taxon>
    </lineage>
</organism>
<comment type="caution">
    <text evidence="3">The sequence shown here is derived from an EMBL/GenBank/DDBJ whole genome shotgun (WGS) entry which is preliminary data.</text>
</comment>
<sequence>MKRFSSDKNHLVFDSALGCAVQTRSCDHCFHLALTLHCSLTLSWFLASDVPILQCDRRTPCSSCQDNHVHCQYKRPRKKRRFFRSPLDPSDVNTGVSSERFDPLVIERVDWPAIDAGDTLEESTATQAQQLELTRVNDSIDSQDTAASPMHLGTEFMGFGMGECFFHPTSFLGVADLPLTVSSLPLDIPESPELCLSSPLPSLSSHNPRLDRLLDDSSVPQLVDVFLERLQQSMPFFTRSFLRQNIENQRHLHDRSFGSLVQAICSLVLFQPVQSREKLLWPNREARADAHLALAVHLHSQPDLGQSPTLETIMTSVFLFACQFCKGNFDAARFRLREAAALAEVMNLDKPESYGHIGDTEKQRRLRTLISLTIIERIYSVQRDYIPSTNLLSKSKLQELQNEIASSDDKAERENIIAMECISNMLEQVDFIDSSMLKCWKGLCWSEESLTHVTRRTIVALLRRYQIAPQLSLHSDVDTNAQHADILITRHWIRIKLWALASSHGYVEALSDDVELRYGYALAIASEAFDTCSQFEMTSLEVHGVGLVEKLSDIATCAALQVSGIYTASSPSQGYIIDGNPNSTDTNGTPPLEDPQSAMPDSGLEMNDAEEMLNGYLALFASFRRGKHPFLKPYMGLMGNIHFPR</sequence>
<protein>
    <recommendedName>
        <fullName evidence="5">Transcription factor domain-containing protein</fullName>
    </recommendedName>
</protein>
<evidence type="ECO:0000313" key="3">
    <source>
        <dbReference type="EMBL" id="KAF4437809.1"/>
    </source>
</evidence>
<feature type="region of interest" description="Disordered" evidence="2">
    <location>
        <begin position="578"/>
        <end position="601"/>
    </location>
</feature>
<evidence type="ECO:0008006" key="5">
    <source>
        <dbReference type="Google" id="ProtNLM"/>
    </source>
</evidence>
<dbReference type="EMBL" id="JAADJG010000747">
    <property type="protein sequence ID" value="KAF4437809.1"/>
    <property type="molecule type" value="Genomic_DNA"/>
</dbReference>
<evidence type="ECO:0000256" key="1">
    <source>
        <dbReference type="ARBA" id="ARBA00023242"/>
    </source>
</evidence>
<dbReference type="Proteomes" id="UP000605986">
    <property type="component" value="Unassembled WGS sequence"/>
</dbReference>
<dbReference type="PANTHER" id="PTHR31668">
    <property type="entry name" value="GLUCOSE TRANSPORT TRANSCRIPTION REGULATOR RGT1-RELATED-RELATED"/>
    <property type="match status" value="1"/>
</dbReference>
<gene>
    <name evidence="3" type="ORF">F53441_12950</name>
</gene>
<dbReference type="AlphaFoldDB" id="A0A8H4JUJ4"/>
<dbReference type="InterPro" id="IPR050797">
    <property type="entry name" value="Carb_Metab_Trans_Reg"/>
</dbReference>
<evidence type="ECO:0000256" key="2">
    <source>
        <dbReference type="SAM" id="MobiDB-lite"/>
    </source>
</evidence>
<keyword evidence="4" id="KW-1185">Reference proteome</keyword>
<feature type="compositionally biased region" description="Polar residues" evidence="2">
    <location>
        <begin position="580"/>
        <end position="589"/>
    </location>
</feature>
<dbReference type="OrthoDB" id="271595at2759"/>
<reference evidence="3" key="1">
    <citation type="submission" date="2020-01" db="EMBL/GenBank/DDBJ databases">
        <title>Identification and distribution of gene clusters putatively required for synthesis of sphingolipid metabolism inhibitors in phylogenetically diverse species of the filamentous fungus Fusarium.</title>
        <authorList>
            <person name="Kim H.-S."/>
            <person name="Busman M."/>
            <person name="Brown D.W."/>
            <person name="Divon H."/>
            <person name="Uhlig S."/>
            <person name="Proctor R.H."/>
        </authorList>
    </citation>
    <scope>NUCLEOTIDE SEQUENCE</scope>
    <source>
        <strain evidence="3">NRRL 53441</strain>
    </source>
</reference>